<organism evidence="1 2">
    <name type="scientific">Stakelama pacifica</name>
    <dbReference type="NCBI Taxonomy" id="517720"/>
    <lineage>
        <taxon>Bacteria</taxon>
        <taxon>Pseudomonadati</taxon>
        <taxon>Pseudomonadota</taxon>
        <taxon>Alphaproteobacteria</taxon>
        <taxon>Sphingomonadales</taxon>
        <taxon>Sphingomonadaceae</taxon>
        <taxon>Stakelama</taxon>
    </lineage>
</organism>
<evidence type="ECO:0000313" key="1">
    <source>
        <dbReference type="EMBL" id="TDN81796.1"/>
    </source>
</evidence>
<accession>A0A4R6FJY9</accession>
<evidence type="ECO:0000313" key="2">
    <source>
        <dbReference type="Proteomes" id="UP000295493"/>
    </source>
</evidence>
<dbReference type="EMBL" id="SNWD01000007">
    <property type="protein sequence ID" value="TDN81796.1"/>
    <property type="molecule type" value="Genomic_DNA"/>
</dbReference>
<gene>
    <name evidence="1" type="ORF">EV664_107198</name>
</gene>
<proteinExistence type="predicted"/>
<protein>
    <recommendedName>
        <fullName evidence="3">Pectate lyase-like protein</fullName>
    </recommendedName>
</protein>
<name>A0A4R6FJY9_9SPHN</name>
<dbReference type="Proteomes" id="UP000295493">
    <property type="component" value="Unassembled WGS sequence"/>
</dbReference>
<keyword evidence="2" id="KW-1185">Reference proteome</keyword>
<sequence>MVDRVVRVIDETRTIVVPGASVLSSITKQAEVYRDAAFLAASTAEAFVGPTYTSKAAGEAATTVGQSFAVNAGDGFISIYTRTSGGSTLERKTYTVDAIDALMAVQPINVLTRGLTNDNTDCQSAADALMADPTALVLRFPPGIYRCYLNNTVSGRTLIFDEGAIIDGTIHIAIGRGPDTNPGETEITWTDNTRVIGTATSTVRVGTFYCRKTNIDKIRITEIDPAYVNQTAEGGSNGVHLYVGTKDLTCGEIICDSATDGAYALSIDAATTIDADHKPENISIDNVIVRNNTQSILTTKSTKNVRIGNLIADSWDYYIGVSLVEDENLRIDRAILSGAPTVTQDGIYVLNGISASFGEIEISGAKQIGFRTFNCGRVDADSIRVDGSGLDQVRIESPGNIGRIETSDAGTGAAVLIQGNANGLTIGEIYNDGGGSVRVLSDDVTVPIITSKNNASGYGLELSGADRFTNQYLLTDGNSQGLRMVTVTDPTFGALYIRNNTTGIAISTVSGVSYDNVAYSGNTSDGTALNTLPGFRGSRIRSGAATLGNADATLIVGNNPPTQVCATSLTADRTVTVSTTGAKNGDRFRIARTAASGGAFNLIVAGVTGGPFNLATGQWLEVEYVSGWQMTAKGTL</sequence>
<reference evidence="1 2" key="1">
    <citation type="submission" date="2019-03" db="EMBL/GenBank/DDBJ databases">
        <title>Genomic Encyclopedia of Type Strains, Phase IV (KMG-IV): sequencing the most valuable type-strain genomes for metagenomic binning, comparative biology and taxonomic classification.</title>
        <authorList>
            <person name="Goeker M."/>
        </authorList>
    </citation>
    <scope>NUCLEOTIDE SEQUENCE [LARGE SCALE GENOMIC DNA]</scope>
    <source>
        <strain evidence="1 2">DSM 25059</strain>
    </source>
</reference>
<dbReference type="AlphaFoldDB" id="A0A4R6FJY9"/>
<evidence type="ECO:0008006" key="3">
    <source>
        <dbReference type="Google" id="ProtNLM"/>
    </source>
</evidence>
<comment type="caution">
    <text evidence="1">The sequence shown here is derived from an EMBL/GenBank/DDBJ whole genome shotgun (WGS) entry which is preliminary data.</text>
</comment>